<dbReference type="GO" id="GO:0017070">
    <property type="term" value="F:U6 snRNA binding"/>
    <property type="evidence" value="ECO:0007669"/>
    <property type="project" value="TreeGrafter"/>
</dbReference>
<dbReference type="PRINTS" id="PR00320">
    <property type="entry name" value="GPROTEINBRPT"/>
</dbReference>
<dbReference type="Proteomes" id="UP000030750">
    <property type="component" value="Unassembled WGS sequence"/>
</dbReference>
<evidence type="ECO:0000256" key="4">
    <source>
        <dbReference type="SAM" id="MobiDB-lite"/>
    </source>
</evidence>
<evidence type="ECO:0000256" key="1">
    <source>
        <dbReference type="ARBA" id="ARBA00022574"/>
    </source>
</evidence>
<feature type="repeat" description="WD" evidence="3">
    <location>
        <begin position="126"/>
        <end position="160"/>
    </location>
</feature>
<accession>U6LW04</accession>
<dbReference type="VEuPathDB" id="ToxoDB:EBH_0045970"/>
<feature type="region of interest" description="Disordered" evidence="4">
    <location>
        <begin position="1"/>
        <end position="25"/>
    </location>
</feature>
<dbReference type="InterPro" id="IPR001680">
    <property type="entry name" value="WD40_rpt"/>
</dbReference>
<feature type="compositionally biased region" description="Polar residues" evidence="4">
    <location>
        <begin position="15"/>
        <end position="25"/>
    </location>
</feature>
<dbReference type="GO" id="GO:0046540">
    <property type="term" value="C:U4/U6 x U5 tri-snRNP complex"/>
    <property type="evidence" value="ECO:0007669"/>
    <property type="project" value="TreeGrafter"/>
</dbReference>
<protein>
    <submittedName>
        <fullName evidence="5">Uncharacterized protein</fullName>
    </submittedName>
</protein>
<dbReference type="SMART" id="SM00320">
    <property type="entry name" value="WD40"/>
    <property type="match status" value="5"/>
</dbReference>
<dbReference type="OrthoDB" id="333508at2759"/>
<keyword evidence="1 3" id="KW-0853">WD repeat</keyword>
<feature type="repeat" description="WD" evidence="3">
    <location>
        <begin position="168"/>
        <end position="200"/>
    </location>
</feature>
<dbReference type="GO" id="GO:0000398">
    <property type="term" value="P:mRNA splicing, via spliceosome"/>
    <property type="evidence" value="ECO:0007669"/>
    <property type="project" value="TreeGrafter"/>
</dbReference>
<evidence type="ECO:0000313" key="6">
    <source>
        <dbReference type="Proteomes" id="UP000030750"/>
    </source>
</evidence>
<evidence type="ECO:0000256" key="3">
    <source>
        <dbReference type="PROSITE-ProRule" id="PRU00221"/>
    </source>
</evidence>
<dbReference type="PANTHER" id="PTHR19846:SF0">
    <property type="entry name" value="PRE-MRNA PROCESSING FACTOR 4"/>
    <property type="match status" value="1"/>
</dbReference>
<dbReference type="PROSITE" id="PS50294">
    <property type="entry name" value="WD_REPEATS_REGION"/>
    <property type="match status" value="2"/>
</dbReference>
<reference evidence="5" key="2">
    <citation type="submission" date="2013-10" db="EMBL/GenBank/DDBJ databases">
        <authorList>
            <person name="Aslett M."/>
        </authorList>
    </citation>
    <scope>NUCLEOTIDE SEQUENCE [LARGE SCALE GENOMIC DNA]</scope>
    <source>
        <strain evidence="5">Houghton</strain>
    </source>
</reference>
<organism evidence="5 6">
    <name type="scientific">Eimeria brunetti</name>
    <dbReference type="NCBI Taxonomy" id="51314"/>
    <lineage>
        <taxon>Eukaryota</taxon>
        <taxon>Sar</taxon>
        <taxon>Alveolata</taxon>
        <taxon>Apicomplexa</taxon>
        <taxon>Conoidasida</taxon>
        <taxon>Coccidia</taxon>
        <taxon>Eucoccidiorida</taxon>
        <taxon>Eimeriorina</taxon>
        <taxon>Eimeriidae</taxon>
        <taxon>Eimeria</taxon>
    </lineage>
</organism>
<dbReference type="Gene3D" id="2.130.10.10">
    <property type="entry name" value="YVTN repeat-like/Quinoprotein amine dehydrogenase"/>
    <property type="match status" value="1"/>
</dbReference>
<evidence type="ECO:0000313" key="5">
    <source>
        <dbReference type="EMBL" id="CDJ51960.1"/>
    </source>
</evidence>
<dbReference type="EMBL" id="HG713048">
    <property type="protein sequence ID" value="CDJ51960.1"/>
    <property type="molecule type" value="Genomic_DNA"/>
</dbReference>
<dbReference type="PANTHER" id="PTHR19846">
    <property type="entry name" value="WD40 REPEAT PROTEIN"/>
    <property type="match status" value="1"/>
</dbReference>
<proteinExistence type="predicted"/>
<dbReference type="InterPro" id="IPR036322">
    <property type="entry name" value="WD40_repeat_dom_sf"/>
</dbReference>
<gene>
    <name evidence="5" type="ORF">EBH_0045970</name>
</gene>
<dbReference type="InterPro" id="IPR020472">
    <property type="entry name" value="WD40_PAC1"/>
</dbReference>
<reference evidence="5" key="1">
    <citation type="submission" date="2013-10" db="EMBL/GenBank/DDBJ databases">
        <title>Genomic analysis of the causative agents of coccidiosis in chickens.</title>
        <authorList>
            <person name="Reid A.J."/>
            <person name="Blake D."/>
            <person name="Billington K."/>
            <person name="Browne H."/>
            <person name="Dunn M."/>
            <person name="Hung S."/>
            <person name="Kawahara F."/>
            <person name="Miranda-Saavedra D."/>
            <person name="Mourier T."/>
            <person name="Nagra H."/>
            <person name="Otto T.D."/>
            <person name="Rawlings N."/>
            <person name="Sanchez A."/>
            <person name="Sanders M."/>
            <person name="Subramaniam C."/>
            <person name="Tay Y."/>
            <person name="Dear P."/>
            <person name="Doerig C."/>
            <person name="Gruber A."/>
            <person name="Parkinson J."/>
            <person name="Shirley M."/>
            <person name="Wan K.L."/>
            <person name="Berriman M."/>
            <person name="Tomley F."/>
            <person name="Pain A."/>
        </authorList>
    </citation>
    <scope>NUCLEOTIDE SEQUENCE [LARGE SCALE GENOMIC DNA]</scope>
    <source>
        <strain evidence="5">Houghton</strain>
    </source>
</reference>
<sequence length="337" mass="36351">MQKPLEGESALLQRGTASASHSSVGSDVIDENCKQVEHSGSELADQGSIVDMCYVDTYGKIALAGYDGSIRMMTTNGLMLTEKLSYKHQPPSCLEWMSGANKLLSGCVEGTFQVWDLVTFSEVASKKAHNDFVTQLLHSPDEGVFISASADATLKIWDVQMLECKHVLKGHSRSVTSIARSKEYNCLISAGLDQDALVWSPCNLKKPICHLRGHPYSLCGVIVVPGTPQVVTADVSGTLRLWDLPTCYGDLSSICALPPYNQIVTGGSTLDVYTSQQMSFAEKCCTMPGELTAAIHNSQCNSILTVSKTAVLSWDAAQGQVLRVSCVDVVHLANRNS</sequence>
<dbReference type="SUPFAM" id="SSF50978">
    <property type="entry name" value="WD40 repeat-like"/>
    <property type="match status" value="1"/>
</dbReference>
<dbReference type="PROSITE" id="PS50082">
    <property type="entry name" value="WD_REPEATS_2"/>
    <property type="match status" value="3"/>
</dbReference>
<keyword evidence="2" id="KW-0677">Repeat</keyword>
<dbReference type="Pfam" id="PF00400">
    <property type="entry name" value="WD40"/>
    <property type="match status" value="3"/>
</dbReference>
<dbReference type="InterPro" id="IPR015943">
    <property type="entry name" value="WD40/YVTN_repeat-like_dom_sf"/>
</dbReference>
<dbReference type="AlphaFoldDB" id="U6LW04"/>
<name>U6LW04_9EIME</name>
<keyword evidence="6" id="KW-1185">Reference proteome</keyword>
<evidence type="ECO:0000256" key="2">
    <source>
        <dbReference type="ARBA" id="ARBA00022737"/>
    </source>
</evidence>
<dbReference type="GO" id="GO:0030621">
    <property type="term" value="F:U4 snRNA binding"/>
    <property type="evidence" value="ECO:0007669"/>
    <property type="project" value="TreeGrafter"/>
</dbReference>
<feature type="repeat" description="WD" evidence="3">
    <location>
        <begin position="211"/>
        <end position="244"/>
    </location>
</feature>